<dbReference type="PANTHER" id="PTHR28021">
    <property type="entry name" value="PRESEQUENCE TRANSLOCATED-ASSOCIATED MOTOR SUBUNIT PAM17, MITOCHONDRIAL"/>
    <property type="match status" value="1"/>
</dbReference>
<dbReference type="GO" id="GO:0030150">
    <property type="term" value="P:protein import into mitochondrial matrix"/>
    <property type="evidence" value="ECO:0007669"/>
    <property type="project" value="UniProtKB-UniRule"/>
</dbReference>
<gene>
    <name evidence="1" type="primary">SKDI11G2730</name>
    <name evidence="1" type="ORF">SKDI_11G2730</name>
</gene>
<dbReference type="PANTHER" id="PTHR28021:SF1">
    <property type="entry name" value="PRESEQUENCE TRANSLOCATED-ASSOCIATED MOTOR SUBUNIT PAM17, MITOCHONDRIAL"/>
    <property type="match status" value="1"/>
</dbReference>
<dbReference type="InterPro" id="IPR013875">
    <property type="entry name" value="Pam17"/>
</dbReference>
<dbReference type="Pfam" id="PF08566">
    <property type="entry name" value="Pam17"/>
    <property type="match status" value="1"/>
</dbReference>
<reference evidence="1" key="1">
    <citation type="submission" date="2022-10" db="EMBL/GenBank/DDBJ databases">
        <authorList>
            <person name="Byrne P K."/>
        </authorList>
    </citation>
    <scope>NUCLEOTIDE SEQUENCE</scope>
    <source>
        <strain evidence="1">IFO1802</strain>
    </source>
</reference>
<name>A0AA35J3G7_SACK1</name>
<evidence type="ECO:0000313" key="2">
    <source>
        <dbReference type="Proteomes" id="UP001162087"/>
    </source>
</evidence>
<proteinExistence type="predicted"/>
<organism evidence="1 2">
    <name type="scientific">Saccharomyces kudriavzevii (strain ATCC MYA-4449 / AS 2.2408 / CBS 8840 / NBRC 1802 / NCYC 2889)</name>
    <name type="common">Yeast</name>
    <dbReference type="NCBI Taxonomy" id="226230"/>
    <lineage>
        <taxon>Eukaryota</taxon>
        <taxon>Fungi</taxon>
        <taxon>Dikarya</taxon>
        <taxon>Ascomycota</taxon>
        <taxon>Saccharomycotina</taxon>
        <taxon>Saccharomycetes</taxon>
        <taxon>Saccharomycetales</taxon>
        <taxon>Saccharomycetaceae</taxon>
        <taxon>Saccharomyces</taxon>
    </lineage>
</organism>
<protein>
    <submittedName>
        <fullName evidence="1">Uncharacterized protein</fullName>
    </submittedName>
</protein>
<dbReference type="GO" id="GO:0001405">
    <property type="term" value="C:PAM complex, Tim23 associated import motor"/>
    <property type="evidence" value="ECO:0007669"/>
    <property type="project" value="UniProtKB-UniRule"/>
</dbReference>
<dbReference type="Proteomes" id="UP001162087">
    <property type="component" value="Chromosome 11"/>
</dbReference>
<dbReference type="EMBL" id="OX365906">
    <property type="protein sequence ID" value="CAI4045283.1"/>
    <property type="molecule type" value="Genomic_DNA"/>
</dbReference>
<dbReference type="OrthoDB" id="5970083at2759"/>
<accession>A0AA35J3G7</accession>
<keyword evidence="2" id="KW-1185">Reference proteome</keyword>
<evidence type="ECO:0000313" key="1">
    <source>
        <dbReference type="EMBL" id="CAI4045283.1"/>
    </source>
</evidence>
<sequence length="197" mass="22105">MFVNTIRLTSQRLLARQSTVAAAALRATTTTLPLRSYSQPASLQNPTKLTWSDFFKLRKLQHRINVGSSLFSMLLGCNISWAYLSTMEIDPTQLLLGFDPFTVISAGIIASGTLGYLLGPTVGSQVFKLSHGKQLVQFNDKNKEFLKHIIHNRVDASSQSFSNPVPDYYGEKIGSLKEYKQWLRDCHAYAKKANEFL</sequence>